<dbReference type="Pfam" id="PF18603">
    <property type="entry name" value="LAL_C2"/>
    <property type="match status" value="1"/>
</dbReference>
<dbReference type="GO" id="GO:0005524">
    <property type="term" value="F:ATP binding"/>
    <property type="evidence" value="ECO:0007669"/>
    <property type="project" value="UniProtKB-UniRule"/>
</dbReference>
<name>A0A1B1JYR1_RHOOP</name>
<dbReference type="PROSITE" id="PS50975">
    <property type="entry name" value="ATP_GRASP"/>
    <property type="match status" value="1"/>
</dbReference>
<dbReference type="InterPro" id="IPR013815">
    <property type="entry name" value="ATP_grasp_subdomain_1"/>
</dbReference>
<protein>
    <submittedName>
        <fullName evidence="1">Uncharacterized protein</fullName>
    </submittedName>
</protein>
<dbReference type="Pfam" id="PF18130">
    <property type="entry name" value="ATPgrasp_N"/>
    <property type="match status" value="1"/>
</dbReference>
<proteinExistence type="predicted"/>
<evidence type="ECO:0000313" key="1">
    <source>
        <dbReference type="EMBL" id="ANS25468.1"/>
    </source>
</evidence>
<sequence length="408" mass="43681">MAHILIVGGHDETFRMIEDLPVELSVFQNSESVTARQARRAHRLCVFDYRNQAEALSMAQELHEVKPVDAVVSFTEHGLMPAAVIKEALGIKGNARKAVRLTRDKIAMREHLAGRDLGAVLTRSCDSASEVRSFLQSVGGPIIVKPAEGAGSSGVLRVSSLDQVESAFACSRGEYPGPTLVEEFIDGPEYSVESFTTDGRHDIIAVTAKTTTGPPRYIETGHLMPAVLAASALAELRGLVTDFLSSIGHSFGPAHTEVRIGSAGPRIIEGNTRPGGDFIWELVHRAMGRDLVRESICHLAGLPPQSRAPGRGAGCVAFFGYENVVIERVQGIEAARQAEGVIRLQCSLEPGQHLGPLRSSADRQGVIVAVGTDLVDAERRLAEAQARIRVETSVYVDLVLSATGVADG</sequence>
<dbReference type="InterPro" id="IPR041472">
    <property type="entry name" value="BL00235/CARNS1_N"/>
</dbReference>
<dbReference type="GO" id="GO:0046872">
    <property type="term" value="F:metal ion binding"/>
    <property type="evidence" value="ECO:0007669"/>
    <property type="project" value="InterPro"/>
</dbReference>
<dbReference type="PANTHER" id="PTHR43585:SF2">
    <property type="entry name" value="ATP-GRASP ENZYME FSQD"/>
    <property type="match status" value="1"/>
</dbReference>
<dbReference type="Pfam" id="PF13535">
    <property type="entry name" value="ATP-grasp_4"/>
    <property type="match status" value="1"/>
</dbReference>
<dbReference type="AlphaFoldDB" id="A0A1B1JYR1"/>
<dbReference type="Gene3D" id="3.30.470.20">
    <property type="entry name" value="ATP-grasp fold, B domain"/>
    <property type="match status" value="1"/>
</dbReference>
<dbReference type="InterPro" id="IPR052032">
    <property type="entry name" value="ATP-dep_AA_Ligase"/>
</dbReference>
<gene>
    <name evidence="1" type="ORF">R1CP_03655</name>
</gene>
<dbReference type="InterPro" id="IPR011761">
    <property type="entry name" value="ATP-grasp"/>
</dbReference>
<dbReference type="PANTHER" id="PTHR43585">
    <property type="entry name" value="FUMIPYRROLE BIOSYNTHESIS PROTEIN C"/>
    <property type="match status" value="1"/>
</dbReference>
<dbReference type="SUPFAM" id="SSF56059">
    <property type="entry name" value="Glutathione synthetase ATP-binding domain-like"/>
    <property type="match status" value="1"/>
</dbReference>
<dbReference type="Gene3D" id="3.30.1490.20">
    <property type="entry name" value="ATP-grasp fold, A domain"/>
    <property type="match status" value="1"/>
</dbReference>
<dbReference type="PATRIC" id="fig|37919.13.peg.737"/>
<accession>A0A1B1JYR1</accession>
<evidence type="ECO:0000313" key="2">
    <source>
        <dbReference type="Proteomes" id="UP000186108"/>
    </source>
</evidence>
<dbReference type="Proteomes" id="UP000186108">
    <property type="component" value="Chromosome"/>
</dbReference>
<organism evidence="1 2">
    <name type="scientific">Rhodococcus opacus</name>
    <name type="common">Nocardia opaca</name>
    <dbReference type="NCBI Taxonomy" id="37919"/>
    <lineage>
        <taxon>Bacteria</taxon>
        <taxon>Bacillati</taxon>
        <taxon>Actinomycetota</taxon>
        <taxon>Actinomycetes</taxon>
        <taxon>Mycobacteriales</taxon>
        <taxon>Nocardiaceae</taxon>
        <taxon>Rhodococcus</taxon>
    </lineage>
</organism>
<dbReference type="RefSeq" id="WP_005573483.1">
    <property type="nucleotide sequence ID" value="NZ_CAJUXZ010000001.1"/>
</dbReference>
<reference evidence="1 2" key="1">
    <citation type="submission" date="2014-07" db="EMBL/GenBank/DDBJ databases">
        <authorList>
            <person name="Zhang J.E."/>
            <person name="Yang H."/>
            <person name="Guo J."/>
            <person name="Deng Z."/>
            <person name="Luo H."/>
            <person name="Luo M."/>
            <person name="Zhao B."/>
        </authorList>
    </citation>
    <scope>NUCLEOTIDE SEQUENCE [LARGE SCALE GENOMIC DNA]</scope>
    <source>
        <strain evidence="1 2">1CP</strain>
    </source>
</reference>
<dbReference type="InterPro" id="IPR040570">
    <property type="entry name" value="LAL_C2"/>
</dbReference>
<dbReference type="Gene3D" id="3.40.50.20">
    <property type="match status" value="1"/>
</dbReference>
<dbReference type="EMBL" id="CP009111">
    <property type="protein sequence ID" value="ANS25468.1"/>
    <property type="molecule type" value="Genomic_DNA"/>
</dbReference>